<dbReference type="SMART" id="SM00052">
    <property type="entry name" value="EAL"/>
    <property type="match status" value="1"/>
</dbReference>
<dbReference type="PANTHER" id="PTHR44757">
    <property type="entry name" value="DIGUANYLATE CYCLASE DGCP"/>
    <property type="match status" value="1"/>
</dbReference>
<feature type="domain" description="EAL" evidence="2">
    <location>
        <begin position="468"/>
        <end position="722"/>
    </location>
</feature>
<dbReference type="RefSeq" id="WP_203735824.1">
    <property type="nucleotide sequence ID" value="NZ_BAAATX010000067.1"/>
</dbReference>
<gene>
    <name evidence="4" type="ORF">Adu01nite_93420</name>
</gene>
<dbReference type="InterPro" id="IPR029787">
    <property type="entry name" value="Nucleotide_cyclase"/>
</dbReference>
<feature type="transmembrane region" description="Helical" evidence="1">
    <location>
        <begin position="278"/>
        <end position="295"/>
    </location>
</feature>
<dbReference type="CDD" id="cd01948">
    <property type="entry name" value="EAL"/>
    <property type="match status" value="1"/>
</dbReference>
<dbReference type="InterPro" id="IPR035919">
    <property type="entry name" value="EAL_sf"/>
</dbReference>
<dbReference type="InterPro" id="IPR001633">
    <property type="entry name" value="EAL_dom"/>
</dbReference>
<evidence type="ECO:0000313" key="5">
    <source>
        <dbReference type="Proteomes" id="UP000637628"/>
    </source>
</evidence>
<organism evidence="4 5">
    <name type="scientific">Paractinoplanes durhamensis</name>
    <dbReference type="NCBI Taxonomy" id="113563"/>
    <lineage>
        <taxon>Bacteria</taxon>
        <taxon>Bacillati</taxon>
        <taxon>Actinomycetota</taxon>
        <taxon>Actinomycetes</taxon>
        <taxon>Micromonosporales</taxon>
        <taxon>Micromonosporaceae</taxon>
        <taxon>Paractinoplanes</taxon>
    </lineage>
</organism>
<keyword evidence="1" id="KW-1133">Transmembrane helix</keyword>
<dbReference type="PROSITE" id="PS50883">
    <property type="entry name" value="EAL"/>
    <property type="match status" value="1"/>
</dbReference>
<dbReference type="Pfam" id="PF00990">
    <property type="entry name" value="GGDEF"/>
    <property type="match status" value="1"/>
</dbReference>
<dbReference type="InterPro" id="IPR043128">
    <property type="entry name" value="Rev_trsase/Diguanyl_cyclase"/>
</dbReference>
<dbReference type="SUPFAM" id="SSF55073">
    <property type="entry name" value="Nucleotide cyclase"/>
    <property type="match status" value="1"/>
</dbReference>
<evidence type="ECO:0000256" key="1">
    <source>
        <dbReference type="SAM" id="Phobius"/>
    </source>
</evidence>
<proteinExistence type="predicted"/>
<feature type="transmembrane region" description="Helical" evidence="1">
    <location>
        <begin position="7"/>
        <end position="26"/>
    </location>
</feature>
<feature type="transmembrane region" description="Helical" evidence="1">
    <location>
        <begin position="183"/>
        <end position="203"/>
    </location>
</feature>
<feature type="transmembrane region" description="Helical" evidence="1">
    <location>
        <begin position="215"/>
        <end position="236"/>
    </location>
</feature>
<dbReference type="PROSITE" id="PS50887">
    <property type="entry name" value="GGDEF"/>
    <property type="match status" value="1"/>
</dbReference>
<feature type="domain" description="GGDEF" evidence="3">
    <location>
        <begin position="334"/>
        <end position="460"/>
    </location>
</feature>
<dbReference type="PANTHER" id="PTHR44757:SF2">
    <property type="entry name" value="BIOFILM ARCHITECTURE MAINTENANCE PROTEIN MBAA"/>
    <property type="match status" value="1"/>
</dbReference>
<feature type="transmembrane region" description="Helical" evidence="1">
    <location>
        <begin position="248"/>
        <end position="266"/>
    </location>
</feature>
<dbReference type="Gene3D" id="3.20.20.450">
    <property type="entry name" value="EAL domain"/>
    <property type="match status" value="1"/>
</dbReference>
<feature type="transmembrane region" description="Helical" evidence="1">
    <location>
        <begin position="32"/>
        <end position="51"/>
    </location>
</feature>
<keyword evidence="5" id="KW-1185">Reference proteome</keyword>
<dbReference type="Gene3D" id="3.30.70.270">
    <property type="match status" value="1"/>
</dbReference>
<evidence type="ECO:0000259" key="2">
    <source>
        <dbReference type="PROSITE" id="PS50883"/>
    </source>
</evidence>
<dbReference type="InterPro" id="IPR000160">
    <property type="entry name" value="GGDEF_dom"/>
</dbReference>
<feature type="transmembrane region" description="Helical" evidence="1">
    <location>
        <begin position="89"/>
        <end position="106"/>
    </location>
</feature>
<accession>A0ABQ3ZDR9</accession>
<dbReference type="SUPFAM" id="SSF141868">
    <property type="entry name" value="EAL domain-like"/>
    <property type="match status" value="1"/>
</dbReference>
<dbReference type="Pfam" id="PF00563">
    <property type="entry name" value="EAL"/>
    <property type="match status" value="1"/>
</dbReference>
<dbReference type="Proteomes" id="UP000637628">
    <property type="component" value="Unassembled WGS sequence"/>
</dbReference>
<dbReference type="InterPro" id="IPR052155">
    <property type="entry name" value="Biofilm_reg_signaling"/>
</dbReference>
<dbReference type="SMART" id="SM00267">
    <property type="entry name" value="GGDEF"/>
    <property type="match status" value="1"/>
</dbReference>
<dbReference type="CDD" id="cd01949">
    <property type="entry name" value="GGDEF"/>
    <property type="match status" value="1"/>
</dbReference>
<sequence>MRERVWLWWIAAGVASTVGISVAAAHSVAKDLAYGVLGALTVLAVLAAVRLYRPARPAMWYCFAAAGTLAVVGNILGRDVESLPSPADIFYLAAYPLYVTSLLLLLRRRRSKGFTGLLDAAIVTTGLGLIFWVFVLHPVTTLGTTSGLERWISTAYPASDVLLLALLARMLTDTAGRTPSTRLLTMAALLLFAGDVVFAVAALRNADFQRATDVLFLLCYVAWGAAALHPSSAAATPVPTREARSERIRLGLFAACSMGAPALLLLPGVGGRPADRQAVAVGSTVLFLLVFLRLAGIMKQARGQAAELSRMAMTDDLTGIANRRRLEQAARDARHPQVALFGLDAFKNVNDELGRPAADQVLIELAARLVAAAPAGALVARTGGDEFGVLLTDATAADLRTVAEDVLRTLRRPVDNLLIGVSAGLAGGAGTHPVELLRQAETAMHAAKGTGDQLRRWTPALDERSLEHARLGAELRTALDEGQFHLVYQPIVELPSERIVAVEALVRWEHPTRGTVSPVEFIPVAEQNGLIVELGAWILRTACARLADWQVCHGPNAPDRVSVNVSAKQLARPGFVASVLAVLAETGLSTECLTVEVTETAVFEGGPAVTALHELRALGVAIALDDFGTGHSSLGLLQTVPVTTIKVDKSFVDNVTQAGRHAVIAETLIRLSHGLGLTAVAEGVETAEQAAALQRLGYRYLQGYHYGRPVAEPDFEGIAAAA</sequence>
<dbReference type="EMBL" id="BOML01000096">
    <property type="protein sequence ID" value="GIE07992.1"/>
    <property type="molecule type" value="Genomic_DNA"/>
</dbReference>
<reference evidence="4 5" key="1">
    <citation type="submission" date="2021-01" db="EMBL/GenBank/DDBJ databases">
        <title>Whole genome shotgun sequence of Actinoplanes durhamensis NBRC 14914.</title>
        <authorList>
            <person name="Komaki H."/>
            <person name="Tamura T."/>
        </authorList>
    </citation>
    <scope>NUCLEOTIDE SEQUENCE [LARGE SCALE GENOMIC DNA]</scope>
    <source>
        <strain evidence="4 5">NBRC 14914</strain>
    </source>
</reference>
<protein>
    <recommendedName>
        <fullName evidence="6">Diguanylate cyclase/phosphodiesterase</fullName>
    </recommendedName>
</protein>
<evidence type="ECO:0000259" key="3">
    <source>
        <dbReference type="PROSITE" id="PS50887"/>
    </source>
</evidence>
<dbReference type="NCBIfam" id="TIGR00254">
    <property type="entry name" value="GGDEF"/>
    <property type="match status" value="1"/>
</dbReference>
<evidence type="ECO:0008006" key="6">
    <source>
        <dbReference type="Google" id="ProtNLM"/>
    </source>
</evidence>
<keyword evidence="1" id="KW-0812">Transmembrane</keyword>
<keyword evidence="1" id="KW-0472">Membrane</keyword>
<feature type="transmembrane region" description="Helical" evidence="1">
    <location>
        <begin position="58"/>
        <end position="77"/>
    </location>
</feature>
<feature type="transmembrane region" description="Helical" evidence="1">
    <location>
        <begin position="118"/>
        <end position="139"/>
    </location>
</feature>
<name>A0ABQ3ZDR9_9ACTN</name>
<comment type="caution">
    <text evidence="4">The sequence shown here is derived from an EMBL/GenBank/DDBJ whole genome shotgun (WGS) entry which is preliminary data.</text>
</comment>
<evidence type="ECO:0000313" key="4">
    <source>
        <dbReference type="EMBL" id="GIE07992.1"/>
    </source>
</evidence>